<dbReference type="InterPro" id="IPR036855">
    <property type="entry name" value="Znf_CCCH_sf"/>
</dbReference>
<feature type="compositionally biased region" description="Basic and acidic residues" evidence="5">
    <location>
        <begin position="1554"/>
        <end position="1576"/>
    </location>
</feature>
<feature type="compositionally biased region" description="Basic and acidic residues" evidence="5">
    <location>
        <begin position="999"/>
        <end position="1025"/>
    </location>
</feature>
<feature type="compositionally biased region" description="Polar residues" evidence="5">
    <location>
        <begin position="541"/>
        <end position="552"/>
    </location>
</feature>
<feature type="compositionally biased region" description="Basic and acidic residues" evidence="5">
    <location>
        <begin position="1174"/>
        <end position="1194"/>
    </location>
</feature>
<feature type="compositionally biased region" description="Basic and acidic residues" evidence="5">
    <location>
        <begin position="768"/>
        <end position="789"/>
    </location>
</feature>
<feature type="compositionally biased region" description="Low complexity" evidence="5">
    <location>
        <begin position="1443"/>
        <end position="1453"/>
    </location>
</feature>
<evidence type="ECO:0000256" key="2">
    <source>
        <dbReference type="ARBA" id="ARBA00022771"/>
    </source>
</evidence>
<feature type="compositionally biased region" description="Polar residues" evidence="5">
    <location>
        <begin position="493"/>
        <end position="502"/>
    </location>
</feature>
<feature type="compositionally biased region" description="Polar residues" evidence="5">
    <location>
        <begin position="1416"/>
        <end position="1434"/>
    </location>
</feature>
<feature type="compositionally biased region" description="Low complexity" evidence="5">
    <location>
        <begin position="791"/>
        <end position="804"/>
    </location>
</feature>
<feature type="compositionally biased region" description="Basic and acidic residues" evidence="5">
    <location>
        <begin position="164"/>
        <end position="176"/>
    </location>
</feature>
<feature type="compositionally biased region" description="Basic and acidic residues" evidence="5">
    <location>
        <begin position="1150"/>
        <end position="1168"/>
    </location>
</feature>
<dbReference type="PANTHER" id="PTHR38563:SF1">
    <property type="entry name" value="FL(2)D-ASSOCIATED COMPLEX COMPONENT"/>
    <property type="match status" value="1"/>
</dbReference>
<feature type="compositionally biased region" description="Polar residues" evidence="5">
    <location>
        <begin position="1398"/>
        <end position="1408"/>
    </location>
</feature>
<feature type="compositionally biased region" description="Basic and acidic residues" evidence="5">
    <location>
        <begin position="806"/>
        <end position="882"/>
    </location>
</feature>
<dbReference type="InterPro" id="IPR000571">
    <property type="entry name" value="Znf_CCCH"/>
</dbReference>
<feature type="compositionally biased region" description="Polar residues" evidence="5">
    <location>
        <begin position="605"/>
        <end position="617"/>
    </location>
</feature>
<sequence length="1987" mass="223249">MSSNTKRRVTVETGMSEDSEKRKPSVFERLGPGAGQRKYSEYDAGSSEREKKCRQFMMTGECPYGPSCKYKHLQLSRKSKNSRDGEGSPEDMKLKFKGQQSERSSEKQHRDSDSESPDVHGKSGRSRRDKETKIKSQVVVKKSSGNHGSDDSDASNDSNWFDSLDYKKEPELEQKRQQIQRALSQLEEDAMENITIQKKAPVPVAHHTQSGSESSPDQAKTSRRPPVGGGRGESPSEMRPFSPGGKKKEKKKPRTRSPADPDALAREKKQYATSPGPSPDKGKEHRKKHDVEEQSGHKKHKKNKKEKKHSLSPQPESGKKKEKIVEEPEAEVTRLQTSAKGFSKVASPPPAHSKRSRSSSPESLSPHKLKDKGQTKSKSKKKKARGNKGESRGSTAEGSTKAKKWLSPLAKTLKLKKAKNTSGVPEIKEMIEDDEAAKRRSPTPQPSRRSQSQEFLAEDPMPPSRHQGISRETSQTRGRSTEKRNKKRKNKRTPSPLSQSSDRAGRRGDTKDVKKRTGDNLPAKDNRKESVEDKRKRGMVSPQQSELYSPSQLERESPARESLQTGRNRHGGLGEARGGDRGETGREEDRRAERDSRRPDKFESRSQPSNADQSSSDRYTRRDGEGFEQHGQERGRYDISRDARTQELGTDREQRGRGSSRYDREPLPPRDHPRGDGAGWDSSFDRQTERGKNGRDPSRDGRDSRDLPHDPGRDRTHGIGRDRSDTRDSRSNNRDAQLDGSRFGMGTYPADAQRRGAIPWDGGNRAGDWPDRPEAQPDVRLDDRAREGRMTATGGSSGSSGSAGRIYRDDSRDSRLGDRHGRDAPVESRQGQLDRVDNRSERGDGRLDRDSRLDRSDGRADRGERNTDRGTSRGDSQADRRRGGGQASPFDQRGAKPGWGSGMSQSSSRGDLRSLVDEGRGYEYDRRLGLGRDSQTGKTADRDSLGSRGGERDVPGGRAPDRDGPGGRNGDRELQMGREGDRNLPMVRGGDRTVPIGRQGERDSQLGRVSDRLERDRELGGSSRERFVARDGVTIDIRQMRDDRAFPDDFPDPLHEHRVDQIDRYDAELREGRNVRGRALSPQENKLSKGGRGFDDDRGQSRGSANERGVRDRGVSRSYDYDLRDQDPRLVPDLLHEPDSSLRRLPVSLPREEHRGGRGEAYESRSGRESGLGDSRDSRGRREPRETELVREAESSMPSRVGRESAKESVREGPKDTAWEGRESARDIGRDFPRDTISQTGRLDGRRGRISPTSESFVDPDRSRERDRERDFWGHDSRRKERSPRRDGVSRGWSPSDGDKSKVPTKLQDDLVACETEPSRRQEKKESEKRLYDEPERGRPKDREEVGEVMSAHVTDVRDTSSPRRRKEQGDTTVKDRDSQSEGRRSPSRNRRREKTPLSLTRSSSADQRQAKRTRSLSPRQSSTQRGGSPSSVSKLAVEKPKSPTSKSASSRSPSRKRGHHESESTQSPLLRIGQRGRSRTPIGAKRKRGASSRSPAPGAKDDTKSPVPKRLREESRSPTRRNSRHPSPAGSQHSHCSQGSLDRRRRLPSSYTEGDRYHRDSPARRERDRDREREVLPVVGQERSMESQEEKDLDPQRKRGWSPVRALPRAVSHSDRNKRKRRDDGDWSDLEMDMVIKEDFRQGVSRLGVPDIQSTIPDSSVDILDMPKSDSSKLLPPLVSSTTPIYPADISSRTDRRPVSSIVGGRGIDDYGRGPLDAWGDRYDDRRDGISRGRVDSVASANPDSDQRGEMPSSHEAAEDSKDTNLSITLPSDEGYEEISSDEDDFANEDGEKQNQNSIVSVLDIDWASLAKEPVAKPNTGSLAKRFHPSTVFHEIGISRSFAGDELFNKVKEICEKGIEDDTERKEAGVKSEDKENKAASSKDTRSLSLLHDVPALHLAAVRQRHDRANLLKNVGPFRRGLCARRDLEIRRQLCKVDKVYEQPAVFPTHVMDTDLCKLSIQLFRQGRDYADRKNSECDIKGDLTL</sequence>
<feature type="zinc finger region" description="C3H1-type" evidence="4">
    <location>
        <begin position="47"/>
        <end position="75"/>
    </location>
</feature>
<feature type="domain" description="C3H1-type" evidence="6">
    <location>
        <begin position="47"/>
        <end position="75"/>
    </location>
</feature>
<keyword evidence="1 4" id="KW-0479">Metal-binding</keyword>
<feature type="compositionally biased region" description="Basic and acidic residues" evidence="5">
    <location>
        <begin position="1108"/>
        <end position="1142"/>
    </location>
</feature>
<name>A0A2T7NAX0_POMCA</name>
<feature type="compositionally biased region" description="Basic and acidic residues" evidence="5">
    <location>
        <begin position="1584"/>
        <end position="1598"/>
    </location>
</feature>
<dbReference type="GO" id="GO:0016556">
    <property type="term" value="P:mRNA modification"/>
    <property type="evidence" value="ECO:0007669"/>
    <property type="project" value="InterPro"/>
</dbReference>
<feature type="compositionally biased region" description="Basic residues" evidence="5">
    <location>
        <begin position="297"/>
        <end position="310"/>
    </location>
</feature>
<feature type="compositionally biased region" description="Basic and acidic residues" evidence="5">
    <location>
        <begin position="1259"/>
        <end position="1289"/>
    </location>
</feature>
<feature type="compositionally biased region" description="Basic and acidic residues" evidence="5">
    <location>
        <begin position="103"/>
        <end position="134"/>
    </location>
</feature>
<keyword evidence="3 4" id="KW-0862">Zinc</keyword>
<evidence type="ECO:0000256" key="3">
    <source>
        <dbReference type="ARBA" id="ARBA00022833"/>
    </source>
</evidence>
<dbReference type="SUPFAM" id="SSF90229">
    <property type="entry name" value="CCCH zinc finger"/>
    <property type="match status" value="1"/>
</dbReference>
<accession>A0A2T7NAX0</accession>
<feature type="compositionally biased region" description="Basic and acidic residues" evidence="5">
    <location>
        <begin position="1720"/>
        <end position="1736"/>
    </location>
</feature>
<feature type="compositionally biased region" description="Basic and acidic residues" evidence="5">
    <location>
        <begin position="939"/>
        <end position="982"/>
    </location>
</feature>
<evidence type="ECO:0000259" key="6">
    <source>
        <dbReference type="PROSITE" id="PS50103"/>
    </source>
</evidence>
<feature type="compositionally biased region" description="Basic and acidic residues" evidence="5">
    <location>
        <begin position="38"/>
        <end position="50"/>
    </location>
</feature>
<dbReference type="PANTHER" id="PTHR38563">
    <property type="entry name" value="FL(2)D-ASSOCIATED COMPLEX COMPONENT"/>
    <property type="match status" value="1"/>
</dbReference>
<dbReference type="OrthoDB" id="6022762at2759"/>
<evidence type="ECO:0000256" key="1">
    <source>
        <dbReference type="ARBA" id="ARBA00022723"/>
    </source>
</evidence>
<protein>
    <recommendedName>
        <fullName evidence="6">C3H1-type domain-containing protein</fullName>
    </recommendedName>
</protein>
<comment type="caution">
    <text evidence="7">The sequence shown here is derived from an EMBL/GenBank/DDBJ whole genome shotgun (WGS) entry which is preliminary data.</text>
</comment>
<evidence type="ECO:0000313" key="7">
    <source>
        <dbReference type="EMBL" id="PVD18282.1"/>
    </source>
</evidence>
<dbReference type="STRING" id="400727.A0A2T7NAX0"/>
<evidence type="ECO:0000313" key="8">
    <source>
        <dbReference type="Proteomes" id="UP000245119"/>
    </source>
</evidence>
<dbReference type="GO" id="GO:0036396">
    <property type="term" value="C:RNA N6-methyladenosine methyltransferase complex"/>
    <property type="evidence" value="ECO:0007669"/>
    <property type="project" value="InterPro"/>
</dbReference>
<proteinExistence type="predicted"/>
<feature type="compositionally biased region" description="Basic and acidic residues" evidence="5">
    <location>
        <begin position="257"/>
        <end position="270"/>
    </location>
</feature>
<feature type="compositionally biased region" description="Low complexity" evidence="5">
    <location>
        <begin position="135"/>
        <end position="147"/>
    </location>
</feature>
<feature type="compositionally biased region" description="Basic and acidic residues" evidence="5">
    <location>
        <begin position="683"/>
        <end position="737"/>
    </location>
</feature>
<feature type="compositionally biased region" description="Basic and acidic residues" evidence="5">
    <location>
        <begin position="1317"/>
        <end position="1346"/>
    </location>
</feature>
<feature type="compositionally biased region" description="Basic and acidic residues" evidence="5">
    <location>
        <begin position="1201"/>
        <end position="1234"/>
    </location>
</feature>
<feature type="compositionally biased region" description="Basic and acidic residues" evidence="5">
    <location>
        <begin position="910"/>
        <end position="930"/>
    </location>
</feature>
<feature type="compositionally biased region" description="Basic and acidic residues" evidence="5">
    <location>
        <begin position="618"/>
        <end position="675"/>
    </location>
</feature>
<feature type="region of interest" description="Disordered" evidence="5">
    <location>
        <begin position="1070"/>
        <end position="1630"/>
    </location>
</feature>
<gene>
    <name evidence="7" type="ORF">C0Q70_20831</name>
</gene>
<dbReference type="GO" id="GO:0008270">
    <property type="term" value="F:zinc ion binding"/>
    <property type="evidence" value="ECO:0007669"/>
    <property type="project" value="UniProtKB-KW"/>
</dbReference>
<dbReference type="PROSITE" id="PS50103">
    <property type="entry name" value="ZF_C3H1"/>
    <property type="match status" value="1"/>
</dbReference>
<organism evidence="7 8">
    <name type="scientific">Pomacea canaliculata</name>
    <name type="common">Golden apple snail</name>
    <dbReference type="NCBI Taxonomy" id="400727"/>
    <lineage>
        <taxon>Eukaryota</taxon>
        <taxon>Metazoa</taxon>
        <taxon>Spiralia</taxon>
        <taxon>Lophotrochozoa</taxon>
        <taxon>Mollusca</taxon>
        <taxon>Gastropoda</taxon>
        <taxon>Caenogastropoda</taxon>
        <taxon>Architaenioglossa</taxon>
        <taxon>Ampullarioidea</taxon>
        <taxon>Ampullariidae</taxon>
        <taxon>Pomacea</taxon>
    </lineage>
</organism>
<feature type="compositionally biased region" description="Basic residues" evidence="5">
    <location>
        <begin position="367"/>
        <end position="386"/>
    </location>
</feature>
<keyword evidence="8" id="KW-1185">Reference proteome</keyword>
<feature type="compositionally biased region" description="Basic and acidic residues" evidence="5">
    <location>
        <begin position="317"/>
        <end position="326"/>
    </location>
</feature>
<feature type="compositionally biased region" description="Polar residues" evidence="5">
    <location>
        <begin position="1530"/>
        <end position="1541"/>
    </location>
</feature>
<dbReference type="Proteomes" id="UP000245119">
    <property type="component" value="Linkage Group LG14"/>
</dbReference>
<feature type="compositionally biased region" description="Basic and acidic residues" evidence="5">
    <location>
        <begin position="577"/>
        <end position="604"/>
    </location>
</feature>
<reference evidence="7 8" key="1">
    <citation type="submission" date="2018-04" db="EMBL/GenBank/DDBJ databases">
        <title>The genome of golden apple snail Pomacea canaliculata provides insight into stress tolerance and invasive adaptation.</title>
        <authorList>
            <person name="Liu C."/>
            <person name="Liu B."/>
            <person name="Ren Y."/>
            <person name="Zhang Y."/>
            <person name="Wang H."/>
            <person name="Li S."/>
            <person name="Jiang F."/>
            <person name="Yin L."/>
            <person name="Zhang G."/>
            <person name="Qian W."/>
            <person name="Fan W."/>
        </authorList>
    </citation>
    <scope>NUCLEOTIDE SEQUENCE [LARGE SCALE GENOMIC DNA]</scope>
    <source>
        <strain evidence="7">SZHN2017</strain>
        <tissue evidence="7">Muscle</tissue>
    </source>
</reference>
<feature type="compositionally biased region" description="Basic and acidic residues" evidence="5">
    <location>
        <begin position="1355"/>
        <end position="1385"/>
    </location>
</feature>
<feature type="compositionally biased region" description="Basic residues" evidence="5">
    <location>
        <begin position="1475"/>
        <end position="1491"/>
    </location>
</feature>
<feature type="region of interest" description="Disordered" evidence="5">
    <location>
        <begin position="75"/>
        <end position="1025"/>
    </location>
</feature>
<feature type="region of interest" description="Disordered" evidence="5">
    <location>
        <begin position="1651"/>
        <end position="1796"/>
    </location>
</feature>
<feature type="compositionally biased region" description="Basic and acidic residues" evidence="5">
    <location>
        <begin position="503"/>
        <end position="535"/>
    </location>
</feature>
<dbReference type="Pfam" id="PF00642">
    <property type="entry name" value="zf-CCCH"/>
    <property type="match status" value="1"/>
</dbReference>
<evidence type="ECO:0000256" key="5">
    <source>
        <dbReference type="SAM" id="MobiDB-lite"/>
    </source>
</evidence>
<feature type="compositionally biased region" description="Basic residues" evidence="5">
    <location>
        <begin position="245"/>
        <end position="255"/>
    </location>
</feature>
<dbReference type="InterPro" id="IPR040427">
    <property type="entry name" value="Flacc"/>
</dbReference>
<feature type="region of interest" description="Disordered" evidence="5">
    <location>
        <begin position="1863"/>
        <end position="1886"/>
    </location>
</feature>
<evidence type="ECO:0000256" key="4">
    <source>
        <dbReference type="PROSITE-ProRule" id="PRU00723"/>
    </source>
</evidence>
<feature type="region of interest" description="Disordered" evidence="5">
    <location>
        <begin position="1"/>
        <end position="50"/>
    </location>
</feature>
<dbReference type="EMBL" id="PZQS01000014">
    <property type="protein sequence ID" value="PVD18282.1"/>
    <property type="molecule type" value="Genomic_DNA"/>
</dbReference>
<feature type="compositionally biased region" description="Acidic residues" evidence="5">
    <location>
        <begin position="1775"/>
        <end position="1790"/>
    </location>
</feature>
<dbReference type="SMART" id="SM00356">
    <property type="entry name" value="ZnF_C3H1"/>
    <property type="match status" value="1"/>
</dbReference>
<feature type="compositionally biased region" description="Polar residues" evidence="5">
    <location>
        <begin position="207"/>
        <end position="219"/>
    </location>
</feature>
<feature type="compositionally biased region" description="Basic and acidic residues" evidence="5">
    <location>
        <begin position="81"/>
        <end position="94"/>
    </location>
</feature>
<keyword evidence="2 4" id="KW-0863">Zinc-finger</keyword>
<feature type="compositionally biased region" description="Basic and acidic residues" evidence="5">
    <location>
        <begin position="1500"/>
        <end position="1518"/>
    </location>
</feature>